<comment type="caution">
    <text evidence="2">The sequence shown here is derived from an EMBL/GenBank/DDBJ whole genome shotgun (WGS) entry which is preliminary data.</text>
</comment>
<organism evidence="2 3">
    <name type="scientific">Rothia santali</name>
    <dbReference type="NCBI Taxonomy" id="2949643"/>
    <lineage>
        <taxon>Bacteria</taxon>
        <taxon>Bacillati</taxon>
        <taxon>Actinomycetota</taxon>
        <taxon>Actinomycetes</taxon>
        <taxon>Micrococcales</taxon>
        <taxon>Micrococcaceae</taxon>
        <taxon>Rothia</taxon>
    </lineage>
</organism>
<protein>
    <submittedName>
        <fullName evidence="2">Sugar phosphate isomerase/epimerase</fullName>
    </submittedName>
</protein>
<evidence type="ECO:0000313" key="2">
    <source>
        <dbReference type="EMBL" id="MCP3426596.1"/>
    </source>
</evidence>
<dbReference type="Proteomes" id="UP001139502">
    <property type="component" value="Unassembled WGS sequence"/>
</dbReference>
<proteinExistence type="predicted"/>
<evidence type="ECO:0000313" key="3">
    <source>
        <dbReference type="Proteomes" id="UP001139502"/>
    </source>
</evidence>
<feature type="compositionally biased region" description="Gly residues" evidence="1">
    <location>
        <begin position="16"/>
        <end position="38"/>
    </location>
</feature>
<gene>
    <name evidence="2" type="ORF">NBM05_11430</name>
</gene>
<feature type="compositionally biased region" description="Low complexity" evidence="1">
    <location>
        <begin position="39"/>
        <end position="57"/>
    </location>
</feature>
<keyword evidence="3" id="KW-1185">Reference proteome</keyword>
<evidence type="ECO:0000256" key="1">
    <source>
        <dbReference type="SAM" id="MobiDB-lite"/>
    </source>
</evidence>
<keyword evidence="2" id="KW-0413">Isomerase</keyword>
<feature type="region of interest" description="Disordered" evidence="1">
    <location>
        <begin position="1"/>
        <end position="57"/>
    </location>
</feature>
<sequence length="320" mass="33805">MGPPPGPARRADGSPGPDGGESSGPDGGGTGGFEGGTAGPSEAAPSPSASSPAAAKAEIFGGGREVFPDRRMVALYGTPGNPSLGVLGEQGPAESVRRVKDLAAQYQPYSEEQVIPAFEVITTVASSEPGPDGDYSAKVAPEDLEPLLKEARENGVYVVLDFQPGLESFPDQVARYADQLKDPNVGVGLDPEWRLAPGQVPLQQIGTVSAAEINETLDDVAALTAEEGLPQKLVVLHQFTHSMITERETLDVSHPELALTLHADGHGSPDLKTETWNALQEGLPEGIAMSWKNFYDEDTPMLTPEQTYAVQPKPWVVTYQ</sequence>
<dbReference type="AlphaFoldDB" id="A0A9X2KLX0"/>
<dbReference type="RefSeq" id="WP_254167450.1">
    <property type="nucleotide sequence ID" value="NZ_JANAFB010000030.1"/>
</dbReference>
<dbReference type="Gene3D" id="3.20.20.150">
    <property type="entry name" value="Divalent-metal-dependent TIM barrel enzymes"/>
    <property type="match status" value="1"/>
</dbReference>
<accession>A0A9X2KLX0</accession>
<dbReference type="EMBL" id="JANAFB010000030">
    <property type="protein sequence ID" value="MCP3426596.1"/>
    <property type="molecule type" value="Genomic_DNA"/>
</dbReference>
<dbReference type="GO" id="GO:0016853">
    <property type="term" value="F:isomerase activity"/>
    <property type="evidence" value="ECO:0007669"/>
    <property type="project" value="UniProtKB-KW"/>
</dbReference>
<name>A0A9X2KLX0_9MICC</name>
<reference evidence="2" key="1">
    <citation type="submission" date="2022-06" db="EMBL/GenBank/DDBJ databases">
        <title>Rothia sp. isolated from sandalwood seedling.</title>
        <authorList>
            <person name="Tuikhar N."/>
            <person name="Kirdat K."/>
            <person name="Thorat V."/>
            <person name="Swetha P."/>
            <person name="Padma S."/>
            <person name="Sundararaj R."/>
            <person name="Yadav A."/>
        </authorList>
    </citation>
    <scope>NUCLEOTIDE SEQUENCE</scope>
    <source>
        <strain evidence="2">AR01</strain>
    </source>
</reference>